<protein>
    <recommendedName>
        <fullName evidence="1">Aminoglycoside phosphotransferase domain-containing protein</fullName>
    </recommendedName>
</protein>
<keyword evidence="3" id="KW-1185">Reference proteome</keyword>
<evidence type="ECO:0000313" key="3">
    <source>
        <dbReference type="Proteomes" id="UP000002139"/>
    </source>
</evidence>
<dbReference type="InterPro" id="IPR002575">
    <property type="entry name" value="Aminoglycoside_PTrfase"/>
</dbReference>
<proteinExistence type="predicted"/>
<organism evidence="2 3">
    <name type="scientific">Sorangium cellulosum (strain So ce56)</name>
    <name type="common">Polyangium cellulosum (strain So ce56)</name>
    <dbReference type="NCBI Taxonomy" id="448385"/>
    <lineage>
        <taxon>Bacteria</taxon>
        <taxon>Pseudomonadati</taxon>
        <taxon>Myxococcota</taxon>
        <taxon>Polyangia</taxon>
        <taxon>Polyangiales</taxon>
        <taxon>Polyangiaceae</taxon>
        <taxon>Sorangium</taxon>
    </lineage>
</organism>
<dbReference type="eggNOG" id="COG3173">
    <property type="taxonomic scope" value="Bacteria"/>
</dbReference>
<accession>A9FES3</accession>
<dbReference type="OrthoDB" id="3806873at2"/>
<dbReference type="InterPro" id="IPR011009">
    <property type="entry name" value="Kinase-like_dom_sf"/>
</dbReference>
<evidence type="ECO:0000259" key="1">
    <source>
        <dbReference type="Pfam" id="PF01636"/>
    </source>
</evidence>
<dbReference type="Pfam" id="PF01636">
    <property type="entry name" value="APH"/>
    <property type="match status" value="1"/>
</dbReference>
<evidence type="ECO:0000313" key="2">
    <source>
        <dbReference type="EMBL" id="CAN94916.1"/>
    </source>
</evidence>
<dbReference type="PANTHER" id="PTHR21310:SF15">
    <property type="entry name" value="AMINOGLYCOSIDE PHOSPHOTRANSFERASE DOMAIN-CONTAINING PROTEIN"/>
    <property type="match status" value="1"/>
</dbReference>
<dbReference type="EMBL" id="AM746676">
    <property type="protein sequence ID" value="CAN94916.1"/>
    <property type="molecule type" value="Genomic_DNA"/>
</dbReference>
<dbReference type="Gene3D" id="3.90.1200.10">
    <property type="match status" value="1"/>
</dbReference>
<reference evidence="2 3" key="1">
    <citation type="journal article" date="2007" name="Nat. Biotechnol.">
        <title>Complete genome sequence of the myxobacterium Sorangium cellulosum.</title>
        <authorList>
            <person name="Schneiker S."/>
            <person name="Perlova O."/>
            <person name="Kaiser O."/>
            <person name="Gerth K."/>
            <person name="Alici A."/>
            <person name="Altmeyer M.O."/>
            <person name="Bartels D."/>
            <person name="Bekel T."/>
            <person name="Beyer S."/>
            <person name="Bode E."/>
            <person name="Bode H.B."/>
            <person name="Bolten C.J."/>
            <person name="Choudhuri J.V."/>
            <person name="Doss S."/>
            <person name="Elnakady Y.A."/>
            <person name="Frank B."/>
            <person name="Gaigalat L."/>
            <person name="Goesmann A."/>
            <person name="Groeger C."/>
            <person name="Gross F."/>
            <person name="Jelsbak L."/>
            <person name="Jelsbak L."/>
            <person name="Kalinowski J."/>
            <person name="Kegler C."/>
            <person name="Knauber T."/>
            <person name="Konietzny S."/>
            <person name="Kopp M."/>
            <person name="Krause L."/>
            <person name="Krug D."/>
            <person name="Linke B."/>
            <person name="Mahmud T."/>
            <person name="Martinez-Arias R."/>
            <person name="McHardy A.C."/>
            <person name="Merai M."/>
            <person name="Meyer F."/>
            <person name="Mormann S."/>
            <person name="Munoz-Dorado J."/>
            <person name="Perez J."/>
            <person name="Pradella S."/>
            <person name="Rachid S."/>
            <person name="Raddatz G."/>
            <person name="Rosenau F."/>
            <person name="Rueckert C."/>
            <person name="Sasse F."/>
            <person name="Scharfe M."/>
            <person name="Schuster S.C."/>
            <person name="Suen G."/>
            <person name="Treuner-Lange A."/>
            <person name="Velicer G.J."/>
            <person name="Vorholter F.-J."/>
            <person name="Weissman K.J."/>
            <person name="Welch R.D."/>
            <person name="Wenzel S.C."/>
            <person name="Whitworth D.E."/>
            <person name="Wilhelm S."/>
            <person name="Wittmann C."/>
            <person name="Bloecker H."/>
            <person name="Puehler A."/>
            <person name="Mueller R."/>
        </authorList>
    </citation>
    <scope>NUCLEOTIDE SEQUENCE [LARGE SCALE GENOMIC DNA]</scope>
    <source>
        <strain evidence="3">So ce56</strain>
    </source>
</reference>
<dbReference type="RefSeq" id="WP_012237385.1">
    <property type="nucleotide sequence ID" value="NC_010162.1"/>
</dbReference>
<dbReference type="STRING" id="448385.sce4753"/>
<dbReference type="HOGENOM" id="CLU_074080_0_0_7"/>
<dbReference type="KEGG" id="scl:sce4753"/>
<sequence>MRLLPNPERAWERAAHVQTLARAEIERRIPPFTGEVEVLSGGHANVNVRLGAERVLRVYRRDASAAPKEASLLAHGWRSFRVPAVLSAGDDFLVLEHVPHVPLQDTAMCGAAVGRALAEIHGVGYDSAGFLGPELAVSVPFADCIGALRGHVDAVLDRLAPALRGELSERVRAFLDANAEALRALASAPVLLHGDFKASNLHWLSSGELLVLDWEFAYAGPGLMDVGQLLRWSPGREFVAAFAGAYRESAPLPEEFERWAAAFDLFNLVGLLDGVEPGSRRAADVCGRISEVVER</sequence>
<feature type="domain" description="Aminoglycoside phosphotransferase" evidence="1">
    <location>
        <begin position="36"/>
        <end position="251"/>
    </location>
</feature>
<dbReference type="PANTHER" id="PTHR21310">
    <property type="entry name" value="AMINOGLYCOSIDE PHOSPHOTRANSFERASE-RELATED-RELATED"/>
    <property type="match status" value="1"/>
</dbReference>
<name>A9FES3_SORC5</name>
<dbReference type="BioCyc" id="SCEL448385:SCE_RS24405-MONOMER"/>
<gene>
    <name evidence="2" type="ordered locus">sce4753</name>
</gene>
<dbReference type="SUPFAM" id="SSF56112">
    <property type="entry name" value="Protein kinase-like (PK-like)"/>
    <property type="match status" value="1"/>
</dbReference>
<dbReference type="InterPro" id="IPR051678">
    <property type="entry name" value="AGP_Transferase"/>
</dbReference>
<dbReference type="Proteomes" id="UP000002139">
    <property type="component" value="Chromosome"/>
</dbReference>
<dbReference type="AlphaFoldDB" id="A9FES3"/>